<reference evidence="6" key="1">
    <citation type="journal article" date="2014" name="Int. J. Syst. Evol. Microbiol.">
        <title>Complete genome sequence of Corynebacterium casei LMG S-19264T (=DSM 44701T), isolated from a smear-ripened cheese.</title>
        <authorList>
            <consortium name="US DOE Joint Genome Institute (JGI-PGF)"/>
            <person name="Walter F."/>
            <person name="Albersmeier A."/>
            <person name="Kalinowski J."/>
            <person name="Ruckert C."/>
        </authorList>
    </citation>
    <scope>NUCLEOTIDE SEQUENCE</scope>
    <source>
        <strain evidence="6">VKM B-2789</strain>
    </source>
</reference>
<gene>
    <name evidence="6" type="ORF">GCM10017653_12320</name>
</gene>
<protein>
    <recommendedName>
        <fullName evidence="3">Chitooligosaccharide deacetylase</fullName>
    </recommendedName>
    <alternativeName>
        <fullName evidence="4">Nodulation protein B</fullName>
    </alternativeName>
</protein>
<dbReference type="GO" id="GO:0005975">
    <property type="term" value="P:carbohydrate metabolic process"/>
    <property type="evidence" value="ECO:0007669"/>
    <property type="project" value="InterPro"/>
</dbReference>
<dbReference type="RefSeq" id="WP_213365896.1">
    <property type="nucleotide sequence ID" value="NZ_BSFM01000005.1"/>
</dbReference>
<sequence length="304" mass="34032">MLQLIDNPPPWPNGARCAVCFSFDFDAESLLHLYYPQDSTRRISLSSSLRYGARVAVPRIARIWKHFGMKQTVFVPGWCIETYPAAIEALLEDGHELGHHGWLHERPNQLAAADERKVLELGIAAIEKVTGKPPVGYRCPSGAFSEHTLDLLIEHGFAYDASLPGDDVPYLLEGARGRLIELPSDHPLDDWPQYVNLKEFNMGMTIQSPARAMEVFRAEFDAAWNHGGLWAAIWHPFVSGRLARAEAMVELIEHMQAKGGVWFATLAEMAAHINGVIARGEWAPSVERLPFWPEPVPQAVRPSR</sequence>
<dbReference type="EMBL" id="BSFM01000005">
    <property type="protein sequence ID" value="GLK83163.1"/>
    <property type="molecule type" value="Genomic_DNA"/>
</dbReference>
<evidence type="ECO:0000313" key="7">
    <source>
        <dbReference type="Proteomes" id="UP001143330"/>
    </source>
</evidence>
<dbReference type="CDD" id="cd10938">
    <property type="entry name" value="CE4_HpPgdA_like"/>
    <property type="match status" value="1"/>
</dbReference>
<evidence type="ECO:0000256" key="1">
    <source>
        <dbReference type="ARBA" id="ARBA00003236"/>
    </source>
</evidence>
<reference evidence="6" key="2">
    <citation type="submission" date="2023-01" db="EMBL/GenBank/DDBJ databases">
        <authorList>
            <person name="Sun Q."/>
            <person name="Evtushenko L."/>
        </authorList>
    </citation>
    <scope>NUCLEOTIDE SEQUENCE</scope>
    <source>
        <strain evidence="6">VKM B-2789</strain>
    </source>
</reference>
<accession>A0A9W6JV81</accession>
<keyword evidence="7" id="KW-1185">Reference proteome</keyword>
<dbReference type="Proteomes" id="UP001143330">
    <property type="component" value="Unassembled WGS sequence"/>
</dbReference>
<dbReference type="PANTHER" id="PTHR47561">
    <property type="entry name" value="POLYSACCHARIDE DEACETYLASE FAMILY PROTEIN (AFU_ORTHOLOGUE AFUA_6G05030)"/>
    <property type="match status" value="1"/>
</dbReference>
<dbReference type="Gene3D" id="3.20.20.370">
    <property type="entry name" value="Glycoside hydrolase/deacetylase"/>
    <property type="match status" value="1"/>
</dbReference>
<evidence type="ECO:0000259" key="5">
    <source>
        <dbReference type="PROSITE" id="PS51677"/>
    </source>
</evidence>
<evidence type="ECO:0000256" key="4">
    <source>
        <dbReference type="ARBA" id="ARBA00032976"/>
    </source>
</evidence>
<dbReference type="InterPro" id="IPR037950">
    <property type="entry name" value="PgdA-like"/>
</dbReference>
<organism evidence="6 7">
    <name type="scientific">Ancylobacter defluvii</name>
    <dbReference type="NCBI Taxonomy" id="1282440"/>
    <lineage>
        <taxon>Bacteria</taxon>
        <taxon>Pseudomonadati</taxon>
        <taxon>Pseudomonadota</taxon>
        <taxon>Alphaproteobacteria</taxon>
        <taxon>Hyphomicrobiales</taxon>
        <taxon>Xanthobacteraceae</taxon>
        <taxon>Ancylobacter</taxon>
    </lineage>
</organism>
<dbReference type="AlphaFoldDB" id="A0A9W6JV81"/>
<evidence type="ECO:0000256" key="2">
    <source>
        <dbReference type="ARBA" id="ARBA00010973"/>
    </source>
</evidence>
<comment type="caution">
    <text evidence="6">The sequence shown here is derived from an EMBL/GenBank/DDBJ whole genome shotgun (WGS) entry which is preliminary data.</text>
</comment>
<dbReference type="InterPro" id="IPR002509">
    <property type="entry name" value="NODB_dom"/>
</dbReference>
<proteinExistence type="inferred from homology"/>
<dbReference type="SUPFAM" id="SSF88713">
    <property type="entry name" value="Glycoside hydrolase/deacetylase"/>
    <property type="match status" value="1"/>
</dbReference>
<dbReference type="PROSITE" id="PS51677">
    <property type="entry name" value="NODB"/>
    <property type="match status" value="1"/>
</dbReference>
<evidence type="ECO:0000313" key="6">
    <source>
        <dbReference type="EMBL" id="GLK83163.1"/>
    </source>
</evidence>
<feature type="domain" description="NodB homology" evidence="5">
    <location>
        <begin position="41"/>
        <end position="264"/>
    </location>
</feature>
<dbReference type="InterPro" id="IPR011330">
    <property type="entry name" value="Glyco_hydro/deAcase_b/a-brl"/>
</dbReference>
<name>A0A9W6JV81_9HYPH</name>
<dbReference type="PANTHER" id="PTHR47561:SF1">
    <property type="entry name" value="POLYSACCHARIDE DEACETYLASE FAMILY PROTEIN (AFU_ORTHOLOGUE AFUA_6G05030)"/>
    <property type="match status" value="1"/>
</dbReference>
<dbReference type="GO" id="GO:0016810">
    <property type="term" value="F:hydrolase activity, acting on carbon-nitrogen (but not peptide) bonds"/>
    <property type="evidence" value="ECO:0007669"/>
    <property type="project" value="InterPro"/>
</dbReference>
<dbReference type="Pfam" id="PF01522">
    <property type="entry name" value="Polysacc_deac_1"/>
    <property type="match status" value="1"/>
</dbReference>
<comment type="function">
    <text evidence="1">Is involved in generating a small heat-stable compound (Nod), an acylated oligomer of N-acetylglucosamine, that stimulates mitosis in various plant protoplasts.</text>
</comment>
<evidence type="ECO:0000256" key="3">
    <source>
        <dbReference type="ARBA" id="ARBA00020071"/>
    </source>
</evidence>
<comment type="similarity">
    <text evidence="2">Belongs to the polysaccharide deacetylase family.</text>
</comment>